<evidence type="ECO:0000313" key="1">
    <source>
        <dbReference type="EMBL" id="KZL89172.1"/>
    </source>
</evidence>
<dbReference type="PATRIC" id="fig|1121326.3.peg.5456"/>
<dbReference type="EMBL" id="LWAE01000010">
    <property type="protein sequence ID" value="KZL89172.1"/>
    <property type="molecule type" value="Genomic_DNA"/>
</dbReference>
<evidence type="ECO:0008006" key="3">
    <source>
        <dbReference type="Google" id="ProtNLM"/>
    </source>
</evidence>
<dbReference type="Pfam" id="PF15931">
    <property type="entry name" value="DUF4747"/>
    <property type="match status" value="1"/>
</dbReference>
<dbReference type="InterPro" id="IPR031832">
    <property type="entry name" value="DUF4747"/>
</dbReference>
<dbReference type="RefSeq" id="WP_066629564.1">
    <property type="nucleotide sequence ID" value="NZ_FQXL01000050.1"/>
</dbReference>
<name>A0A161YGA8_9CLOT</name>
<dbReference type="STRING" id="1121326.CLMAG_53900"/>
<comment type="caution">
    <text evidence="1">The sequence shown here is derived from an EMBL/GenBank/DDBJ whole genome shotgun (WGS) entry which is preliminary data.</text>
</comment>
<proteinExistence type="predicted"/>
<dbReference type="AlphaFoldDB" id="A0A161YGA8"/>
<gene>
    <name evidence="1" type="ORF">CLMAG_53900</name>
</gene>
<dbReference type="Proteomes" id="UP000076603">
    <property type="component" value="Unassembled WGS sequence"/>
</dbReference>
<reference evidence="1 2" key="1">
    <citation type="submission" date="2016-04" db="EMBL/GenBank/DDBJ databases">
        <title>Genome sequence of Clostridium magnum DSM 2767.</title>
        <authorList>
            <person name="Poehlein A."/>
            <person name="Uhlig R."/>
            <person name="Fischer R."/>
            <person name="Bahl H."/>
            <person name="Daniel R."/>
        </authorList>
    </citation>
    <scope>NUCLEOTIDE SEQUENCE [LARGE SCALE GENOMIC DNA]</scope>
    <source>
        <strain evidence="1 2">DSM 2767</strain>
    </source>
</reference>
<accession>A0A161YGA8</accession>
<organism evidence="1 2">
    <name type="scientific">Clostridium magnum DSM 2767</name>
    <dbReference type="NCBI Taxonomy" id="1121326"/>
    <lineage>
        <taxon>Bacteria</taxon>
        <taxon>Bacillati</taxon>
        <taxon>Bacillota</taxon>
        <taxon>Clostridia</taxon>
        <taxon>Eubacteriales</taxon>
        <taxon>Clostridiaceae</taxon>
        <taxon>Clostridium</taxon>
    </lineage>
</organism>
<evidence type="ECO:0000313" key="2">
    <source>
        <dbReference type="Proteomes" id="UP000076603"/>
    </source>
</evidence>
<dbReference type="OrthoDB" id="2084573at2"/>
<protein>
    <recommendedName>
        <fullName evidence="3">DUF4747 domain-containing protein</fullName>
    </recommendedName>
</protein>
<keyword evidence="2" id="KW-1185">Reference proteome</keyword>
<sequence>MPLMYIAKINLNSKIFDVYEERLRLGEVLNEIFEKMNEKDNYKIRKRKEFKDSLGNTKVYIKTSEYQFNELTKFEEEKIVTGKVIRTYNRPTEDFNEKNELVDVYVQEHVSIYFYFDVRKELVTFSVRQAFGYNQFIEAFKYLLNISIKDYEFEVFLKKDQNMLERKLKSLRKVKRVSATLIPPNSNEGELKALRESIGYIAECRDTNAKKIKLDLIDTDDIGLNMEAKMMRETISAAVKGYGDITTYGINKNGREQIVKSNTDAALTRVVNENLTEDDYNVEARDFIAAVRAESMLNI</sequence>